<dbReference type="PROSITE" id="PS51409">
    <property type="entry name" value="ARGINASE_2"/>
    <property type="match status" value="1"/>
</dbReference>
<gene>
    <name evidence="2" type="ORF">D8M04_17355</name>
</gene>
<proteinExistence type="inferred from homology"/>
<dbReference type="Proteomes" id="UP000270219">
    <property type="component" value="Unassembled WGS sequence"/>
</dbReference>
<evidence type="ECO:0008006" key="4">
    <source>
        <dbReference type="Google" id="ProtNLM"/>
    </source>
</evidence>
<dbReference type="PANTHER" id="PTHR11358">
    <property type="entry name" value="ARGINASE/AGMATINASE"/>
    <property type="match status" value="1"/>
</dbReference>
<evidence type="ECO:0000256" key="1">
    <source>
        <dbReference type="PROSITE-ProRule" id="PRU00742"/>
    </source>
</evidence>
<reference evidence="2 3" key="1">
    <citation type="submission" date="2018-10" db="EMBL/GenBank/DDBJ databases">
        <title>Oceanobacillus sp. YLB-02 draft genome.</title>
        <authorList>
            <person name="Yu L."/>
        </authorList>
    </citation>
    <scope>NUCLEOTIDE SEQUENCE [LARGE SCALE GENOMIC DNA]</scope>
    <source>
        <strain evidence="2 3">YLB-02</strain>
    </source>
</reference>
<dbReference type="RefSeq" id="WP_121524682.1">
    <property type="nucleotide sequence ID" value="NZ_RCHR01000008.1"/>
</dbReference>
<dbReference type="GO" id="GO:0033389">
    <property type="term" value="P:putrescine biosynthetic process from arginine, via agmatine"/>
    <property type="evidence" value="ECO:0007669"/>
    <property type="project" value="TreeGrafter"/>
</dbReference>
<evidence type="ECO:0000313" key="3">
    <source>
        <dbReference type="Proteomes" id="UP000270219"/>
    </source>
</evidence>
<keyword evidence="3" id="KW-1185">Reference proteome</keyword>
<comment type="caution">
    <text evidence="2">The sequence shown here is derived from an EMBL/GenBank/DDBJ whole genome shotgun (WGS) entry which is preliminary data.</text>
</comment>
<dbReference type="PANTHER" id="PTHR11358:SF41">
    <property type="entry name" value="ARGINASE"/>
    <property type="match status" value="1"/>
</dbReference>
<dbReference type="Pfam" id="PF00491">
    <property type="entry name" value="Arginase"/>
    <property type="match status" value="1"/>
</dbReference>
<sequence length="273" mass="31661">MKKLTNEEMTGMERGVTLFNFDGGYKMQSFYSKENTEWVDLENIPNTNLLCEKNTIEQIKKKLRKKEHRISFLGSGNYHYASTLFLTDIRRPFTLVLFDHHPDSLPSPNDSLISCGSWVLESLKKLPLLKQVIMIGISSKTLEHIPYLYRKKIKVITEEELPKMNSTYMNTLVSQIPTELVYISIDKDVLHEREALTAWDHGSMSLEQVLAFTKQLIRNKEIYGLDVCGEFPVNPANEYLKVVKAAVKKNNQANHFILTHAMDWMRRKYKTIA</sequence>
<dbReference type="InterPro" id="IPR006035">
    <property type="entry name" value="Ureohydrolase"/>
</dbReference>
<organism evidence="2 3">
    <name type="scientific">Oceanobacillus piezotolerans</name>
    <dbReference type="NCBI Taxonomy" id="2448030"/>
    <lineage>
        <taxon>Bacteria</taxon>
        <taxon>Bacillati</taxon>
        <taxon>Bacillota</taxon>
        <taxon>Bacilli</taxon>
        <taxon>Bacillales</taxon>
        <taxon>Bacillaceae</taxon>
        <taxon>Oceanobacillus</taxon>
    </lineage>
</organism>
<dbReference type="SUPFAM" id="SSF52768">
    <property type="entry name" value="Arginase/deacetylase"/>
    <property type="match status" value="1"/>
</dbReference>
<dbReference type="GO" id="GO:0046872">
    <property type="term" value="F:metal ion binding"/>
    <property type="evidence" value="ECO:0007669"/>
    <property type="project" value="InterPro"/>
</dbReference>
<dbReference type="AlphaFoldDB" id="A0A498D546"/>
<accession>A0A498D546</accession>
<dbReference type="GO" id="GO:0008783">
    <property type="term" value="F:agmatinase activity"/>
    <property type="evidence" value="ECO:0007669"/>
    <property type="project" value="TreeGrafter"/>
</dbReference>
<evidence type="ECO:0000313" key="2">
    <source>
        <dbReference type="EMBL" id="RLL41291.1"/>
    </source>
</evidence>
<protein>
    <recommendedName>
        <fullName evidence="4">Arginase family protein</fullName>
    </recommendedName>
</protein>
<name>A0A498D546_9BACI</name>
<comment type="similarity">
    <text evidence="1">Belongs to the arginase family.</text>
</comment>
<dbReference type="Gene3D" id="3.40.800.10">
    <property type="entry name" value="Ureohydrolase domain"/>
    <property type="match status" value="1"/>
</dbReference>
<dbReference type="EMBL" id="RCHR01000008">
    <property type="protein sequence ID" value="RLL41291.1"/>
    <property type="molecule type" value="Genomic_DNA"/>
</dbReference>
<dbReference type="InterPro" id="IPR023696">
    <property type="entry name" value="Ureohydrolase_dom_sf"/>
</dbReference>